<evidence type="ECO:0000256" key="1">
    <source>
        <dbReference type="PROSITE-ProRule" id="PRU01076"/>
    </source>
</evidence>
<protein>
    <recommendedName>
        <fullName evidence="2">SpoVT-AbrB domain-containing protein</fullName>
    </recommendedName>
</protein>
<proteinExistence type="predicted"/>
<evidence type="ECO:0000259" key="2">
    <source>
        <dbReference type="PROSITE" id="PS51740"/>
    </source>
</evidence>
<dbReference type="Gene3D" id="2.10.260.10">
    <property type="match status" value="1"/>
</dbReference>
<dbReference type="GO" id="GO:0003677">
    <property type="term" value="F:DNA binding"/>
    <property type="evidence" value="ECO:0007669"/>
    <property type="project" value="UniProtKB-UniRule"/>
</dbReference>
<dbReference type="Pfam" id="PF04014">
    <property type="entry name" value="MazE_antitoxin"/>
    <property type="match status" value="1"/>
</dbReference>
<dbReference type="SMART" id="SM00966">
    <property type="entry name" value="SpoVT_AbrB"/>
    <property type="match status" value="1"/>
</dbReference>
<dbReference type="InterPro" id="IPR007159">
    <property type="entry name" value="SpoVT-AbrB_dom"/>
</dbReference>
<organism evidence="3 4">
    <name type="scientific">Clostridium scindens (strain JCM 10418 / VPI 12708)</name>
    <dbReference type="NCBI Taxonomy" id="29347"/>
    <lineage>
        <taxon>Bacteria</taxon>
        <taxon>Bacillati</taxon>
        <taxon>Bacillota</taxon>
        <taxon>Clostridia</taxon>
        <taxon>Lachnospirales</taxon>
        <taxon>Lachnospiraceae</taxon>
    </lineage>
</organism>
<dbReference type="EMBL" id="VUMB01000005">
    <property type="protein sequence ID" value="MSS39395.1"/>
    <property type="molecule type" value="Genomic_DNA"/>
</dbReference>
<dbReference type="AlphaFoldDB" id="A0A844FA57"/>
<name>A0A844FA57_CLOSV</name>
<keyword evidence="1" id="KW-0238">DNA-binding</keyword>
<feature type="domain" description="SpoVT-AbrB" evidence="2">
    <location>
        <begin position="56"/>
        <end position="101"/>
    </location>
</feature>
<reference evidence="3 4" key="1">
    <citation type="submission" date="2019-08" db="EMBL/GenBank/DDBJ databases">
        <title>In-depth cultivation of the pig gut microbiome towards novel bacterial diversity and tailored functional studies.</title>
        <authorList>
            <person name="Wylensek D."/>
            <person name="Hitch T.C.A."/>
            <person name="Clavel T."/>
        </authorList>
    </citation>
    <scope>NUCLEOTIDE SEQUENCE [LARGE SCALE GENOMIC DNA]</scope>
    <source>
        <strain evidence="3 4">BL-389-WT-3D</strain>
    </source>
</reference>
<evidence type="ECO:0000313" key="3">
    <source>
        <dbReference type="EMBL" id="MSS39395.1"/>
    </source>
</evidence>
<gene>
    <name evidence="3" type="ORF">FYJ37_03240</name>
</gene>
<dbReference type="Proteomes" id="UP000462363">
    <property type="component" value="Unassembled WGS sequence"/>
</dbReference>
<comment type="caution">
    <text evidence="3">The sequence shown here is derived from an EMBL/GenBank/DDBJ whole genome shotgun (WGS) entry which is preliminary data.</text>
</comment>
<dbReference type="NCBIfam" id="TIGR01439">
    <property type="entry name" value="lp_hng_hel_AbrB"/>
    <property type="match status" value="1"/>
</dbReference>
<sequence length="222" mass="25012">MGNVLMQNNSLKGVNKTDNIKARHRHRLMPHKVYGKEAAICCFFSFRKKGEHMKYSDICTIDSQGRIVIPAKLRKLLKLENGNPLEVELSNQEIRIRKCREPHQDTIKLQSILSILYSSIKHGAFICTDQYVIAATGIYLPEGTSLPENLEPYIASGNEVVLDISQPLYMLSHHREPVAALYPIHNGKALPLTLAVLSKTPLTEMEMGCARLVAKTLEKEFC</sequence>
<dbReference type="PROSITE" id="PS51740">
    <property type="entry name" value="SPOVT_ABRB"/>
    <property type="match status" value="1"/>
</dbReference>
<dbReference type="SUPFAM" id="SSF89447">
    <property type="entry name" value="AbrB/MazE/MraZ-like"/>
    <property type="match status" value="1"/>
</dbReference>
<accession>A0A844FA57</accession>
<evidence type="ECO:0000313" key="4">
    <source>
        <dbReference type="Proteomes" id="UP000462363"/>
    </source>
</evidence>
<dbReference type="InterPro" id="IPR037914">
    <property type="entry name" value="SpoVT-AbrB_sf"/>
</dbReference>